<feature type="signal peptide" evidence="1">
    <location>
        <begin position="1"/>
        <end position="27"/>
    </location>
</feature>
<evidence type="ECO:0008006" key="4">
    <source>
        <dbReference type="Google" id="ProtNLM"/>
    </source>
</evidence>
<name>A0A921HV88_9BACT</name>
<sequence length="238" mass="25979">MKTKINWSKSFTIAALLAAGIPSMANAQDKVKASAGGDIVSSYIWRGTDCGGISIQPHLSVAYKGFSLGAWGSVGLNSEDTKEMDFILGYTHGGLSLALTDYWFFPSDESQQIGYFKYATHNTQHVFEITAGYDFGVMGISWNTNFAGSDYHNADGKRSYSTYIALTAPFKLAGLDWNAEVGLTPWEGAYADKFNVTNLSLKASKELPVTKQFSLPLFAQVVFNPYTQGAYFVFGLSL</sequence>
<dbReference type="AlphaFoldDB" id="A0A921HV88"/>
<reference evidence="2" key="1">
    <citation type="journal article" date="2021" name="PeerJ">
        <title>Extensive microbial diversity within the chicken gut microbiome revealed by metagenomics and culture.</title>
        <authorList>
            <person name="Gilroy R."/>
            <person name="Ravi A."/>
            <person name="Getino M."/>
            <person name="Pursley I."/>
            <person name="Horton D.L."/>
            <person name="Alikhan N.F."/>
            <person name="Baker D."/>
            <person name="Gharbi K."/>
            <person name="Hall N."/>
            <person name="Watson M."/>
            <person name="Adriaenssens E.M."/>
            <person name="Foster-Nyarko E."/>
            <person name="Jarju S."/>
            <person name="Secka A."/>
            <person name="Antonio M."/>
            <person name="Oren A."/>
            <person name="Chaudhuri R.R."/>
            <person name="La Ragione R."/>
            <person name="Hildebrand F."/>
            <person name="Pallen M.J."/>
        </authorList>
    </citation>
    <scope>NUCLEOTIDE SEQUENCE</scope>
    <source>
        <strain evidence="2">CHK55-1828</strain>
    </source>
</reference>
<dbReference type="RefSeq" id="WP_276825728.1">
    <property type="nucleotide sequence ID" value="NZ_DYVX01000010.1"/>
</dbReference>
<comment type="caution">
    <text evidence="2">The sequence shown here is derived from an EMBL/GenBank/DDBJ whole genome shotgun (WGS) entry which is preliminary data.</text>
</comment>
<dbReference type="EMBL" id="DYVX01000010">
    <property type="protein sequence ID" value="HJF91037.1"/>
    <property type="molecule type" value="Genomic_DNA"/>
</dbReference>
<evidence type="ECO:0000313" key="3">
    <source>
        <dbReference type="Proteomes" id="UP000717835"/>
    </source>
</evidence>
<proteinExistence type="predicted"/>
<evidence type="ECO:0000313" key="2">
    <source>
        <dbReference type="EMBL" id="HJF91037.1"/>
    </source>
</evidence>
<accession>A0A921HV88</accession>
<keyword evidence="1" id="KW-0732">Signal</keyword>
<gene>
    <name evidence="2" type="ORF">K8W02_01425</name>
</gene>
<organism evidence="2 3">
    <name type="scientific">Mediterranea massiliensis</name>
    <dbReference type="NCBI Taxonomy" id="1841865"/>
    <lineage>
        <taxon>Bacteria</taxon>
        <taxon>Pseudomonadati</taxon>
        <taxon>Bacteroidota</taxon>
        <taxon>Bacteroidia</taxon>
        <taxon>Bacteroidales</taxon>
        <taxon>Bacteroidaceae</taxon>
        <taxon>Mediterranea</taxon>
    </lineage>
</organism>
<reference evidence="2" key="2">
    <citation type="submission" date="2021-09" db="EMBL/GenBank/DDBJ databases">
        <authorList>
            <person name="Gilroy R."/>
        </authorList>
    </citation>
    <scope>NUCLEOTIDE SEQUENCE</scope>
    <source>
        <strain evidence="2">CHK55-1828</strain>
    </source>
</reference>
<evidence type="ECO:0000256" key="1">
    <source>
        <dbReference type="SAM" id="SignalP"/>
    </source>
</evidence>
<feature type="chain" id="PRO_5037172370" description="FrrB" evidence="1">
    <location>
        <begin position="28"/>
        <end position="238"/>
    </location>
</feature>
<dbReference type="Proteomes" id="UP000717835">
    <property type="component" value="Unassembled WGS sequence"/>
</dbReference>
<protein>
    <recommendedName>
        <fullName evidence="4">FrrB</fullName>
    </recommendedName>
</protein>